<reference evidence="3" key="1">
    <citation type="submission" date="2017-02" db="EMBL/GenBank/DDBJ databases">
        <title>Tessaracoccus aquaemaris sp. nov., isolated from the intestine of a Korean rockfish, Sebastes schlegelii, in a marine aquaculture pond.</title>
        <authorList>
            <person name="Tak E.J."/>
            <person name="Bae J.-W."/>
        </authorList>
    </citation>
    <scope>NUCLEOTIDE SEQUENCE [LARGE SCALE GENOMIC DNA]</scope>
    <source>
        <strain evidence="3">NSG39</strain>
    </source>
</reference>
<name>A0A1Q2CS13_9ACTN</name>
<keyword evidence="3" id="KW-1185">Reference proteome</keyword>
<sequence>MNHRRFFRAAIGLASVGALLLSACGSDTPPAENGSGSTVVYVVPSSWTKLGALTTNIDAWEAKTGNTVELQAIPDEQYDSTVRARLQGGEGIDVFAGQDSVEDKAAIMLAADESLFASRMAESVLESMRSGDGKIYSYPGADALSSFGLFYNKDVFEAAGVTQLPTTLAELTDALTKIDATGKAPLSLSGAEGWTLLQHRNSVNANLLGDDPEVAAKLASNATTWAAIPGVTQQYEALEGWAKSGLLNDDALTASYEGVIKAVATGETGAIINGSWVLGEIRKQNPDANVGFLALPTETGKNTIALSTPQMMHIAAKSKVAAQAKDLLVFLGEPAQVEKNLELSPGVPAFTDVTLKGDEPVIADINAYVTDGHVGLAFDTATTFPTPEADLIAAYQELLAGRIDAAGFVQQVDTAWANAGATAGREGF</sequence>
<dbReference type="KEGG" id="tes:BW730_16790"/>
<feature type="chain" id="PRO_5038828699" description="Sugar ABC transporter substrate-binding protein" evidence="1">
    <location>
        <begin position="26"/>
        <end position="428"/>
    </location>
</feature>
<dbReference type="STRING" id="1332264.BW730_16790"/>
<protein>
    <recommendedName>
        <fullName evidence="4">Sugar ABC transporter substrate-binding protein</fullName>
    </recommendedName>
</protein>
<dbReference type="SUPFAM" id="SSF53850">
    <property type="entry name" value="Periplasmic binding protein-like II"/>
    <property type="match status" value="1"/>
</dbReference>
<gene>
    <name evidence="2" type="ORF">BW730_16790</name>
</gene>
<dbReference type="Proteomes" id="UP000188145">
    <property type="component" value="Chromosome"/>
</dbReference>
<dbReference type="Gene3D" id="3.40.190.10">
    <property type="entry name" value="Periplasmic binding protein-like II"/>
    <property type="match status" value="2"/>
</dbReference>
<dbReference type="PROSITE" id="PS51257">
    <property type="entry name" value="PROKAR_LIPOPROTEIN"/>
    <property type="match status" value="1"/>
</dbReference>
<evidence type="ECO:0000313" key="3">
    <source>
        <dbReference type="Proteomes" id="UP000188145"/>
    </source>
</evidence>
<dbReference type="RefSeq" id="WP_077687257.1">
    <property type="nucleotide sequence ID" value="NZ_CP019606.1"/>
</dbReference>
<evidence type="ECO:0000256" key="1">
    <source>
        <dbReference type="SAM" id="SignalP"/>
    </source>
</evidence>
<dbReference type="EMBL" id="CP019606">
    <property type="protein sequence ID" value="AQP48904.1"/>
    <property type="molecule type" value="Genomic_DNA"/>
</dbReference>
<dbReference type="AlphaFoldDB" id="A0A1Q2CS13"/>
<feature type="signal peptide" evidence="1">
    <location>
        <begin position="1"/>
        <end position="25"/>
    </location>
</feature>
<dbReference type="InterPro" id="IPR050490">
    <property type="entry name" value="Bact_solute-bd_prot1"/>
</dbReference>
<dbReference type="Pfam" id="PF01547">
    <property type="entry name" value="SBP_bac_1"/>
    <property type="match status" value="1"/>
</dbReference>
<dbReference type="OrthoDB" id="8478044at2"/>
<evidence type="ECO:0008006" key="4">
    <source>
        <dbReference type="Google" id="ProtNLM"/>
    </source>
</evidence>
<keyword evidence="1" id="KW-0732">Signal</keyword>
<organism evidence="2 3">
    <name type="scientific">Tessaracoccus aquimaris</name>
    <dbReference type="NCBI Taxonomy" id="1332264"/>
    <lineage>
        <taxon>Bacteria</taxon>
        <taxon>Bacillati</taxon>
        <taxon>Actinomycetota</taxon>
        <taxon>Actinomycetes</taxon>
        <taxon>Propionibacteriales</taxon>
        <taxon>Propionibacteriaceae</taxon>
        <taxon>Tessaracoccus</taxon>
    </lineage>
</organism>
<dbReference type="PANTHER" id="PTHR43649">
    <property type="entry name" value="ARABINOSE-BINDING PROTEIN-RELATED"/>
    <property type="match status" value="1"/>
</dbReference>
<accession>A0A1Q2CS13</accession>
<dbReference type="InterPro" id="IPR006059">
    <property type="entry name" value="SBP"/>
</dbReference>
<evidence type="ECO:0000313" key="2">
    <source>
        <dbReference type="EMBL" id="AQP48904.1"/>
    </source>
</evidence>
<proteinExistence type="predicted"/>